<dbReference type="Pfam" id="PF00160">
    <property type="entry name" value="Pro_isomerase"/>
    <property type="match status" value="1"/>
</dbReference>
<dbReference type="SUPFAM" id="SSF50891">
    <property type="entry name" value="Cyclophilin-like"/>
    <property type="match status" value="1"/>
</dbReference>
<sequence length="374" mass="40577">MIKKNFLIALASILLTSCTPIYKKMNVDKETYEGLNDGLYANFQTSKGNMIVKFEDKKAPVTVANFVGLAEGKIENKAKAKGVPFYDGTIFHRVIKDFMIQGGDPQGTGMGDPGYKFDDEKNDLQHTGKGILSMANSGPNTNGSQFFITEVATPWLDGRHTIFGEVVKGEEVIDAIANVEKGAQDKPKTDVVLEKVSIFSKGDEYKDYDAAKVFNDGKGKIQENNKAILAKIEADKKKKEEEFAANQQKLVDDLKAGMQVTPSGLYYKITKTTNGVAPKAGDEVSVHYAGKLVDGSEFDSSFKRNQPIEIPIGVGQVIKGWDEGILLLKEGEAATLLIPSELGYGARGAGGVIPPNAWLIFDVELVKVNGSAVK</sequence>
<evidence type="ECO:0000256" key="2">
    <source>
        <dbReference type="ARBA" id="ARBA00007365"/>
    </source>
</evidence>
<keyword evidence="11" id="KW-1185">Reference proteome</keyword>
<dbReference type="Proteomes" id="UP000197587">
    <property type="component" value="Unassembled WGS sequence"/>
</dbReference>
<dbReference type="InterPro" id="IPR002130">
    <property type="entry name" value="Cyclophilin-type_PPIase_dom"/>
</dbReference>
<dbReference type="PROSITE" id="PS51257">
    <property type="entry name" value="PROKAR_LIPOPROTEIN"/>
    <property type="match status" value="1"/>
</dbReference>
<feature type="domain" description="PPIase cyclophilin-type" evidence="9">
    <location>
        <begin position="48"/>
        <end position="198"/>
    </location>
</feature>
<keyword evidence="7" id="KW-0175">Coiled coil</keyword>
<evidence type="ECO:0000259" key="8">
    <source>
        <dbReference type="PROSITE" id="PS50059"/>
    </source>
</evidence>
<gene>
    <name evidence="10" type="ORF">AP75_09385</name>
</gene>
<evidence type="ECO:0000259" key="9">
    <source>
        <dbReference type="PROSITE" id="PS50072"/>
    </source>
</evidence>
<dbReference type="PROSITE" id="PS00170">
    <property type="entry name" value="CSA_PPIASE_1"/>
    <property type="match status" value="1"/>
</dbReference>
<dbReference type="PANTHER" id="PTHR45625:SF4">
    <property type="entry name" value="PEPTIDYLPROLYL ISOMERASE DOMAIN AND WD REPEAT-CONTAINING PROTEIN 1"/>
    <property type="match status" value="1"/>
</dbReference>
<evidence type="ECO:0000256" key="1">
    <source>
        <dbReference type="ARBA" id="ARBA00000971"/>
    </source>
</evidence>
<dbReference type="PANTHER" id="PTHR45625">
    <property type="entry name" value="PEPTIDYL-PROLYL CIS-TRANS ISOMERASE-RELATED"/>
    <property type="match status" value="1"/>
</dbReference>
<dbReference type="EMBL" id="JASZ02000019">
    <property type="protein sequence ID" value="OWK97839.1"/>
    <property type="molecule type" value="Genomic_DNA"/>
</dbReference>
<comment type="catalytic activity">
    <reaction evidence="1 6">
        <text>[protein]-peptidylproline (omega=180) = [protein]-peptidylproline (omega=0)</text>
        <dbReference type="Rhea" id="RHEA:16237"/>
        <dbReference type="Rhea" id="RHEA-COMP:10747"/>
        <dbReference type="Rhea" id="RHEA-COMP:10748"/>
        <dbReference type="ChEBI" id="CHEBI:83833"/>
        <dbReference type="ChEBI" id="CHEBI:83834"/>
        <dbReference type="EC" id="5.2.1.8"/>
    </reaction>
</comment>
<proteinExistence type="inferred from homology"/>
<evidence type="ECO:0000313" key="11">
    <source>
        <dbReference type="Proteomes" id="UP000197587"/>
    </source>
</evidence>
<evidence type="ECO:0000256" key="6">
    <source>
        <dbReference type="PROSITE-ProRule" id="PRU00277"/>
    </source>
</evidence>
<protein>
    <recommendedName>
        <fullName evidence="3 6">peptidylprolyl isomerase</fullName>
        <ecNumber evidence="3 6">5.2.1.8</ecNumber>
    </recommendedName>
</protein>
<dbReference type="PRINTS" id="PR00153">
    <property type="entry name" value="CSAPPISMRASE"/>
</dbReference>
<dbReference type="AlphaFoldDB" id="A0A2D0A678"/>
<dbReference type="Gene3D" id="2.40.100.10">
    <property type="entry name" value="Cyclophilin-like"/>
    <property type="match status" value="1"/>
</dbReference>
<dbReference type="Pfam" id="PF00254">
    <property type="entry name" value="FKBP_C"/>
    <property type="match status" value="1"/>
</dbReference>
<dbReference type="GO" id="GO:0003755">
    <property type="term" value="F:peptidyl-prolyl cis-trans isomerase activity"/>
    <property type="evidence" value="ECO:0007669"/>
    <property type="project" value="UniProtKB-KW"/>
</dbReference>
<accession>A0A2D0A678</accession>
<evidence type="ECO:0000256" key="5">
    <source>
        <dbReference type="ARBA" id="ARBA00023235"/>
    </source>
</evidence>
<dbReference type="InterPro" id="IPR001179">
    <property type="entry name" value="PPIase_FKBP_dom"/>
</dbReference>
<dbReference type="GO" id="GO:0006457">
    <property type="term" value="P:protein folding"/>
    <property type="evidence" value="ECO:0007669"/>
    <property type="project" value="InterPro"/>
</dbReference>
<name>A0A2D0A678_9FLAO</name>
<organism evidence="10 11">
    <name type="scientific">Kaistella haifensis DSM 19056</name>
    <dbReference type="NCBI Taxonomy" id="1450526"/>
    <lineage>
        <taxon>Bacteria</taxon>
        <taxon>Pseudomonadati</taxon>
        <taxon>Bacteroidota</taxon>
        <taxon>Flavobacteriia</taxon>
        <taxon>Flavobacteriales</taxon>
        <taxon>Weeksellaceae</taxon>
        <taxon>Chryseobacterium group</taxon>
        <taxon>Kaistella</taxon>
    </lineage>
</organism>
<dbReference type="InterPro" id="IPR029000">
    <property type="entry name" value="Cyclophilin-like_dom_sf"/>
</dbReference>
<dbReference type="InterPro" id="IPR046357">
    <property type="entry name" value="PPIase_dom_sf"/>
</dbReference>
<evidence type="ECO:0000256" key="4">
    <source>
        <dbReference type="ARBA" id="ARBA00023110"/>
    </source>
</evidence>
<keyword evidence="5 6" id="KW-0413">Isomerase</keyword>
<keyword evidence="4 6" id="KW-0697">Rotamase</keyword>
<dbReference type="InterPro" id="IPR044666">
    <property type="entry name" value="Cyclophilin_A-like"/>
</dbReference>
<comment type="caution">
    <text evidence="10">The sequence shown here is derived from an EMBL/GenBank/DDBJ whole genome shotgun (WGS) entry which is preliminary data.</text>
</comment>
<reference evidence="10 11" key="1">
    <citation type="submission" date="2017-05" db="EMBL/GenBank/DDBJ databases">
        <title>Genome of Chryseobacterium haifense.</title>
        <authorList>
            <person name="Newman J.D."/>
        </authorList>
    </citation>
    <scope>NUCLEOTIDE SEQUENCE [LARGE SCALE GENOMIC DNA]</scope>
    <source>
        <strain evidence="10 11">DSM 19056</strain>
    </source>
</reference>
<dbReference type="InterPro" id="IPR020892">
    <property type="entry name" value="Cyclophilin-type_PPIase_CS"/>
</dbReference>
<dbReference type="PROSITE" id="PS50059">
    <property type="entry name" value="FKBP_PPIASE"/>
    <property type="match status" value="1"/>
</dbReference>
<evidence type="ECO:0000256" key="7">
    <source>
        <dbReference type="SAM" id="Coils"/>
    </source>
</evidence>
<comment type="similarity">
    <text evidence="2">Belongs to the cyclophilin-type PPIase family.</text>
</comment>
<evidence type="ECO:0000256" key="3">
    <source>
        <dbReference type="ARBA" id="ARBA00013194"/>
    </source>
</evidence>
<feature type="domain" description="PPIase FKBP-type" evidence="8">
    <location>
        <begin position="281"/>
        <end position="369"/>
    </location>
</feature>
<dbReference type="SUPFAM" id="SSF54534">
    <property type="entry name" value="FKBP-like"/>
    <property type="match status" value="1"/>
</dbReference>
<dbReference type="Gene3D" id="3.10.50.40">
    <property type="match status" value="1"/>
</dbReference>
<feature type="coiled-coil region" evidence="7">
    <location>
        <begin position="222"/>
        <end position="249"/>
    </location>
</feature>
<dbReference type="FunFam" id="3.10.50.40:FF:000047">
    <property type="entry name" value="Peptidylprolyl isomerase"/>
    <property type="match status" value="1"/>
</dbReference>
<dbReference type="EC" id="5.2.1.8" evidence="3 6"/>
<evidence type="ECO:0000313" key="10">
    <source>
        <dbReference type="EMBL" id="OWK97839.1"/>
    </source>
</evidence>
<dbReference type="PROSITE" id="PS50072">
    <property type="entry name" value="CSA_PPIASE_2"/>
    <property type="match status" value="1"/>
</dbReference>
<dbReference type="CDD" id="cd00317">
    <property type="entry name" value="cyclophilin"/>
    <property type="match status" value="1"/>
</dbReference>